<sequence>MADAIDLPAFPAPLRTLNAPVHVQAVGDDSLVLGAAGSTDLFTDPDGSARFANAPALVGPVEGDFTLSARVHADLAAAYDAAVLLVYAGPDAWAKFCLELSPQGRPTVVSVVTRGVSDDCNSVTVDPGSDSVRLRVSRLGPAYAFHLRVGQGPWDLVRYFALAGEAEAGFSAQSPTGPGCTARFSEISYSPTRLADIRDGGLPPASARIAPERPG</sequence>
<dbReference type="Gene3D" id="2.60.120.200">
    <property type="match status" value="1"/>
</dbReference>
<feature type="region of interest" description="Disordered" evidence="1">
    <location>
        <begin position="195"/>
        <end position="215"/>
    </location>
</feature>
<evidence type="ECO:0000313" key="3">
    <source>
        <dbReference type="Proteomes" id="UP000575985"/>
    </source>
</evidence>
<organism evidence="2 3">
    <name type="scientific">Streptomonospora nanhaiensis</name>
    <dbReference type="NCBI Taxonomy" id="1323731"/>
    <lineage>
        <taxon>Bacteria</taxon>
        <taxon>Bacillati</taxon>
        <taxon>Actinomycetota</taxon>
        <taxon>Actinomycetes</taxon>
        <taxon>Streptosporangiales</taxon>
        <taxon>Nocardiopsidaceae</taxon>
        <taxon>Streptomonospora</taxon>
    </lineage>
</organism>
<dbReference type="PANTHER" id="PTHR35332">
    <property type="entry name" value="REGULATION OF ENOLASE PROTEIN 1"/>
    <property type="match status" value="1"/>
</dbReference>
<dbReference type="InterPro" id="IPR009784">
    <property type="entry name" value="DUF1349"/>
</dbReference>
<evidence type="ECO:0000256" key="1">
    <source>
        <dbReference type="SAM" id="MobiDB-lite"/>
    </source>
</evidence>
<reference evidence="2 3" key="1">
    <citation type="submission" date="2020-07" db="EMBL/GenBank/DDBJ databases">
        <title>Sequencing the genomes of 1000 actinobacteria strains.</title>
        <authorList>
            <person name="Klenk H.-P."/>
        </authorList>
    </citation>
    <scope>NUCLEOTIDE SEQUENCE [LARGE SCALE GENOMIC DNA]</scope>
    <source>
        <strain evidence="2 3">DSM 45927</strain>
    </source>
</reference>
<accession>A0A853BNI2</accession>
<dbReference type="Proteomes" id="UP000575985">
    <property type="component" value="Unassembled WGS sequence"/>
</dbReference>
<evidence type="ECO:0000313" key="2">
    <source>
        <dbReference type="EMBL" id="NYI97018.1"/>
    </source>
</evidence>
<dbReference type="AlphaFoldDB" id="A0A853BNI2"/>
<dbReference type="PANTHER" id="PTHR35332:SF2">
    <property type="entry name" value="REGULATION OF ENOLASE PROTEIN 1"/>
    <property type="match status" value="1"/>
</dbReference>
<protein>
    <recommendedName>
        <fullName evidence="4">DUF1349 domain-containing protein</fullName>
    </recommendedName>
</protein>
<dbReference type="RefSeq" id="WP_179768284.1">
    <property type="nucleotide sequence ID" value="NZ_JACCFO010000001.1"/>
</dbReference>
<dbReference type="SUPFAM" id="SSF49899">
    <property type="entry name" value="Concanavalin A-like lectins/glucanases"/>
    <property type="match status" value="1"/>
</dbReference>
<dbReference type="Pfam" id="PF07081">
    <property type="entry name" value="DUF1349"/>
    <property type="match status" value="1"/>
</dbReference>
<dbReference type="InterPro" id="IPR013320">
    <property type="entry name" value="ConA-like_dom_sf"/>
</dbReference>
<dbReference type="EMBL" id="JACCFO010000001">
    <property type="protein sequence ID" value="NYI97018.1"/>
    <property type="molecule type" value="Genomic_DNA"/>
</dbReference>
<proteinExistence type="predicted"/>
<name>A0A853BNI2_9ACTN</name>
<keyword evidence="3" id="KW-1185">Reference proteome</keyword>
<evidence type="ECO:0008006" key="4">
    <source>
        <dbReference type="Google" id="ProtNLM"/>
    </source>
</evidence>
<gene>
    <name evidence="2" type="ORF">HNR12_003295</name>
</gene>
<comment type="caution">
    <text evidence="2">The sequence shown here is derived from an EMBL/GenBank/DDBJ whole genome shotgun (WGS) entry which is preliminary data.</text>
</comment>